<dbReference type="Proteomes" id="UP000191144">
    <property type="component" value="Chromosome E"/>
</dbReference>
<dbReference type="Pfam" id="PF01266">
    <property type="entry name" value="DAO"/>
    <property type="match status" value="1"/>
</dbReference>
<keyword evidence="4" id="KW-0560">Oxidoreductase</keyword>
<dbReference type="EC" id="1.1.99.2" evidence="7"/>
<protein>
    <recommendedName>
        <fullName evidence="8">L-2-hydroxyglutarate dehydrogenase, mitochondrial</fullName>
        <ecNumber evidence="7">1.1.99.2</ecNumber>
    </recommendedName>
</protein>
<evidence type="ECO:0000256" key="6">
    <source>
        <dbReference type="ARBA" id="ARBA00037941"/>
    </source>
</evidence>
<evidence type="ECO:0000256" key="2">
    <source>
        <dbReference type="ARBA" id="ARBA00022630"/>
    </source>
</evidence>
<dbReference type="OrthoDB" id="498204at2759"/>
<dbReference type="PANTHER" id="PTHR43104:SF4">
    <property type="entry name" value="L-2-HYDROXYGLUTARATE DEHYDROGENASE, MITOCHONDRIAL"/>
    <property type="match status" value="1"/>
</dbReference>
<name>A0A1G4JHB9_9SACH</name>
<evidence type="ECO:0000256" key="8">
    <source>
        <dbReference type="ARBA" id="ARBA00041137"/>
    </source>
</evidence>
<evidence type="ECO:0000313" key="10">
    <source>
        <dbReference type="EMBL" id="SCU89628.1"/>
    </source>
</evidence>
<dbReference type="Gene3D" id="3.30.9.10">
    <property type="entry name" value="D-Amino Acid Oxidase, subunit A, domain 2"/>
    <property type="match status" value="1"/>
</dbReference>
<evidence type="ECO:0000256" key="3">
    <source>
        <dbReference type="ARBA" id="ARBA00022827"/>
    </source>
</evidence>
<dbReference type="SUPFAM" id="SSF51905">
    <property type="entry name" value="FAD/NAD(P)-binding domain"/>
    <property type="match status" value="1"/>
</dbReference>
<dbReference type="PANTHER" id="PTHR43104">
    <property type="entry name" value="L-2-HYDROXYGLUTARATE DEHYDROGENASE, MITOCHONDRIAL"/>
    <property type="match status" value="1"/>
</dbReference>
<feature type="domain" description="FAD dependent oxidoreductase" evidence="9">
    <location>
        <begin position="36"/>
        <end position="402"/>
    </location>
</feature>
<evidence type="ECO:0000256" key="1">
    <source>
        <dbReference type="ARBA" id="ARBA00001974"/>
    </source>
</evidence>
<comment type="catalytic activity">
    <reaction evidence="5">
        <text>(S)-2-hydroxyglutarate + A = 2-oxoglutarate + AH2</text>
        <dbReference type="Rhea" id="RHEA:21252"/>
        <dbReference type="ChEBI" id="CHEBI:13193"/>
        <dbReference type="ChEBI" id="CHEBI:16782"/>
        <dbReference type="ChEBI" id="CHEBI:16810"/>
        <dbReference type="ChEBI" id="CHEBI:17499"/>
        <dbReference type="EC" id="1.1.99.2"/>
    </reaction>
</comment>
<evidence type="ECO:0000259" key="9">
    <source>
        <dbReference type="Pfam" id="PF01266"/>
    </source>
</evidence>
<dbReference type="InterPro" id="IPR036188">
    <property type="entry name" value="FAD/NAD-bd_sf"/>
</dbReference>
<dbReference type="EMBL" id="LT598481">
    <property type="protein sequence ID" value="SCU89628.1"/>
    <property type="molecule type" value="Genomic_DNA"/>
</dbReference>
<evidence type="ECO:0000256" key="4">
    <source>
        <dbReference type="ARBA" id="ARBA00023002"/>
    </source>
</evidence>
<comment type="cofactor">
    <cofactor evidence="1">
        <name>FAD</name>
        <dbReference type="ChEBI" id="CHEBI:57692"/>
    </cofactor>
</comment>
<keyword evidence="2" id="KW-0285">Flavoprotein</keyword>
<dbReference type="AlphaFoldDB" id="A0A1G4JHB9"/>
<accession>A0A1G4JHB9</accession>
<keyword evidence="3" id="KW-0274">FAD</keyword>
<dbReference type="GO" id="GO:0047545">
    <property type="term" value="F:(S)-2-hydroxyglutarate dehydrogenase activity"/>
    <property type="evidence" value="ECO:0007669"/>
    <property type="project" value="UniProtKB-EC"/>
</dbReference>
<dbReference type="Gene3D" id="3.50.50.60">
    <property type="entry name" value="FAD/NAD(P)-binding domain"/>
    <property type="match status" value="1"/>
</dbReference>
<evidence type="ECO:0000256" key="5">
    <source>
        <dbReference type="ARBA" id="ARBA00036066"/>
    </source>
</evidence>
<sequence>MFTPLKSALILGGSVRTKLWRGLVSSCSGNVDFSHAVIGGGIVGLSIAFELSKIAGNRVVLIEKNTAPGLETSSRNSEVIHAGLYYPPDSLKTQLCLEGNNIIYTELTQLKTGVEWNKCGKWIVAQNGHEAAYLNKLYEKASRQLNLPVEMISSSFARQKEPYVEVKAAALSSPTSGIISSHSLIQYLITNLDINGVDVAIGTELIGMNYNRGAGYELLCKSVVNSSDETVEICVENVINAGGLFAHTISNMLLPEHRHKQQYFGKGNYFALSGRPSAPVNRLVYPVPPQNGQSLGTHLTIDMDGQIRFGPDLEFVSSPSDYEVNSSNMEHALRAIRNYYPHVAAQDLQPAYSGIRPKLGQPGDKTFKDFYICEEDGFPGFVNLLGIESPGLTSSLAIGRYVRKIYHG</sequence>
<gene>
    <name evidence="10" type="ORF">LAME_0E04654G</name>
</gene>
<proteinExistence type="inferred from homology"/>
<dbReference type="InterPro" id="IPR006076">
    <property type="entry name" value="FAD-dep_OxRdtase"/>
</dbReference>
<keyword evidence="11" id="KW-1185">Reference proteome</keyword>
<evidence type="ECO:0000313" key="11">
    <source>
        <dbReference type="Proteomes" id="UP000191144"/>
    </source>
</evidence>
<organism evidence="10 11">
    <name type="scientific">Lachancea meyersii CBS 8951</name>
    <dbReference type="NCBI Taxonomy" id="1266667"/>
    <lineage>
        <taxon>Eukaryota</taxon>
        <taxon>Fungi</taxon>
        <taxon>Dikarya</taxon>
        <taxon>Ascomycota</taxon>
        <taxon>Saccharomycotina</taxon>
        <taxon>Saccharomycetes</taxon>
        <taxon>Saccharomycetales</taxon>
        <taxon>Saccharomycetaceae</taxon>
        <taxon>Lachancea</taxon>
    </lineage>
</organism>
<evidence type="ECO:0000256" key="7">
    <source>
        <dbReference type="ARBA" id="ARBA00038878"/>
    </source>
</evidence>
<comment type="similarity">
    <text evidence="6">Belongs to the L2HGDH family.</text>
</comment>
<reference evidence="11" key="1">
    <citation type="submission" date="2016-03" db="EMBL/GenBank/DDBJ databases">
        <authorList>
            <person name="Devillers Hugo."/>
        </authorList>
    </citation>
    <scope>NUCLEOTIDE SEQUENCE [LARGE SCALE GENOMIC DNA]</scope>
</reference>